<evidence type="ECO:0000313" key="4">
    <source>
        <dbReference type="EMBL" id="MET3644766.1"/>
    </source>
</evidence>
<dbReference type="InterPro" id="IPR016181">
    <property type="entry name" value="Acyl_CoA_acyltransferase"/>
</dbReference>
<dbReference type="PROSITE" id="PS51186">
    <property type="entry name" value="GNAT"/>
    <property type="match status" value="1"/>
</dbReference>
<dbReference type="Proteomes" id="UP001549055">
    <property type="component" value="Unassembled WGS sequence"/>
</dbReference>
<dbReference type="Pfam" id="PF00583">
    <property type="entry name" value="Acetyltransf_1"/>
    <property type="match status" value="1"/>
</dbReference>
<keyword evidence="1" id="KW-0808">Transferase</keyword>
<dbReference type="CDD" id="cd04301">
    <property type="entry name" value="NAT_SF"/>
    <property type="match status" value="1"/>
</dbReference>
<keyword evidence="5" id="KW-1185">Reference proteome</keyword>
<dbReference type="InterPro" id="IPR050680">
    <property type="entry name" value="YpeA/RimI_acetyltransf"/>
</dbReference>
<dbReference type="RefSeq" id="WP_253364894.1">
    <property type="nucleotide sequence ID" value="NZ_JALJXU010000004.1"/>
</dbReference>
<reference evidence="4 5" key="1">
    <citation type="submission" date="2024-06" db="EMBL/GenBank/DDBJ databases">
        <title>Genomic Encyclopedia of Type Strains, Phase IV (KMG-IV): sequencing the most valuable type-strain genomes for metagenomic binning, comparative biology and taxonomic classification.</title>
        <authorList>
            <person name="Goeker M."/>
        </authorList>
    </citation>
    <scope>NUCLEOTIDE SEQUENCE [LARGE SCALE GENOMIC DNA]</scope>
    <source>
        <strain evidence="4 5">DSM 15349</strain>
    </source>
</reference>
<comment type="caution">
    <text evidence="4">The sequence shown here is derived from an EMBL/GenBank/DDBJ whole genome shotgun (WGS) entry which is preliminary data.</text>
</comment>
<feature type="domain" description="N-acetyltransferase" evidence="3">
    <location>
        <begin position="10"/>
        <end position="170"/>
    </location>
</feature>
<organism evidence="4 5">
    <name type="scientific">Streptococcus gallinaceus</name>
    <dbReference type="NCBI Taxonomy" id="165758"/>
    <lineage>
        <taxon>Bacteria</taxon>
        <taxon>Bacillati</taxon>
        <taxon>Bacillota</taxon>
        <taxon>Bacilli</taxon>
        <taxon>Lactobacillales</taxon>
        <taxon>Streptococcaceae</taxon>
        <taxon>Streptococcus</taxon>
    </lineage>
</organism>
<evidence type="ECO:0000256" key="1">
    <source>
        <dbReference type="ARBA" id="ARBA00022679"/>
    </source>
</evidence>
<evidence type="ECO:0000259" key="3">
    <source>
        <dbReference type="PROSITE" id="PS51186"/>
    </source>
</evidence>
<protein>
    <submittedName>
        <fullName evidence="4">Ribosomal protein S18 acetylase RimI-like enzyme</fullName>
    </submittedName>
</protein>
<gene>
    <name evidence="4" type="ORF">ABID27_001393</name>
</gene>
<name>A0ABV2JLI0_9STRE</name>
<evidence type="ECO:0000256" key="2">
    <source>
        <dbReference type="ARBA" id="ARBA00023315"/>
    </source>
</evidence>
<proteinExistence type="predicted"/>
<dbReference type="EMBL" id="JBEPMK010000004">
    <property type="protein sequence ID" value="MET3644766.1"/>
    <property type="molecule type" value="Genomic_DNA"/>
</dbReference>
<dbReference type="PANTHER" id="PTHR43420">
    <property type="entry name" value="ACETYLTRANSFERASE"/>
    <property type="match status" value="1"/>
</dbReference>
<dbReference type="PANTHER" id="PTHR43420:SF47">
    <property type="entry name" value="N-ACETYLTRANSFERASE DOMAIN-CONTAINING PROTEIN"/>
    <property type="match status" value="1"/>
</dbReference>
<evidence type="ECO:0000313" key="5">
    <source>
        <dbReference type="Proteomes" id="UP001549055"/>
    </source>
</evidence>
<sequence>MLELIKIGPDEVVSLQEVCRETYYDTFGAVNREEDIQAYMDDVYSRDVLVAELENPESEVYFLKDEMGIAGYLKLNTGAAQTEYVADNTLEIQRIYVRANRKRRGYGSRLMAFSLERAREKECQSVWLGVWEHNQSALAFYKSHGFRHVGEHHFQMGDTVDTDYIYLKDL</sequence>
<keyword evidence="2" id="KW-0012">Acyltransferase</keyword>
<accession>A0ABV2JLI0</accession>
<dbReference type="Gene3D" id="3.40.630.30">
    <property type="match status" value="1"/>
</dbReference>
<dbReference type="InterPro" id="IPR000182">
    <property type="entry name" value="GNAT_dom"/>
</dbReference>
<dbReference type="SUPFAM" id="SSF55729">
    <property type="entry name" value="Acyl-CoA N-acyltransferases (Nat)"/>
    <property type="match status" value="1"/>
</dbReference>